<dbReference type="OMA" id="SHPCFVQ"/>
<evidence type="ECO:0000313" key="7">
    <source>
        <dbReference type="Proteomes" id="UP000008549"/>
    </source>
</evidence>
<gene>
    <name evidence="8" type="primary">hsf-1</name>
    <name evidence="6" type="synonym">Cbr-hsf-1</name>
    <name evidence="8" type="ORF">CBG18699</name>
    <name evidence="6" type="ORF">CBG_18699</name>
</gene>
<dbReference type="AlphaFoldDB" id="A8XTY3"/>
<evidence type="ECO:0000256" key="3">
    <source>
        <dbReference type="SAM" id="Coils"/>
    </source>
</evidence>
<dbReference type="InterPro" id="IPR000232">
    <property type="entry name" value="HSF_DNA-bd"/>
</dbReference>
<keyword evidence="7" id="KW-1185">Reference proteome</keyword>
<feature type="compositionally biased region" description="Polar residues" evidence="4">
    <location>
        <begin position="276"/>
        <end position="285"/>
    </location>
</feature>
<keyword evidence="2" id="KW-0238">DNA-binding</keyword>
<reference evidence="6 7" key="2">
    <citation type="journal article" date="2011" name="PLoS Genet.">
        <title>Caenorhabditis briggsae recombinant inbred line genotypes reveal inter-strain incompatibility and the evolution of recombination.</title>
        <authorList>
            <person name="Ross J.A."/>
            <person name="Koboldt D.C."/>
            <person name="Staisch J.E."/>
            <person name="Chamberlin H.M."/>
            <person name="Gupta B.P."/>
            <person name="Miller R.D."/>
            <person name="Baird S.E."/>
            <person name="Haag E.S."/>
        </authorList>
    </citation>
    <scope>NUCLEOTIDE SEQUENCE [LARGE SCALE GENOMIC DNA]</scope>
    <source>
        <strain evidence="6 7">AF16</strain>
    </source>
</reference>
<proteinExistence type="inferred from homology"/>
<dbReference type="WormBase" id="CBG18699">
    <property type="protein sequence ID" value="CBP48994"/>
    <property type="gene ID" value="WBGene00038076"/>
    <property type="gene designation" value="Cbr-hsf-1"/>
</dbReference>
<dbReference type="GO" id="GO:0003700">
    <property type="term" value="F:DNA-binding transcription factor activity"/>
    <property type="evidence" value="ECO:0007669"/>
    <property type="project" value="InterPro"/>
</dbReference>
<evidence type="ECO:0000313" key="8">
    <source>
        <dbReference type="WormBase" id="CBG18699"/>
    </source>
</evidence>
<feature type="coiled-coil region" evidence="3">
    <location>
        <begin position="131"/>
        <end position="172"/>
    </location>
</feature>
<dbReference type="InParanoid" id="A8XTY3"/>
<protein>
    <submittedName>
        <fullName evidence="6">Protein CBR-HSF-1</fullName>
    </submittedName>
</protein>
<comment type="similarity">
    <text evidence="1">Belongs to the HSF family.</text>
</comment>
<dbReference type="eggNOG" id="KOG0627">
    <property type="taxonomic scope" value="Eukaryota"/>
</dbReference>
<name>A8XTY3_CAEBR</name>
<keyword evidence="3" id="KW-0175">Coiled coil</keyword>
<dbReference type="HOGENOM" id="CLU_026529_0_0_1"/>
<feature type="region of interest" description="Disordered" evidence="4">
    <location>
        <begin position="251"/>
        <end position="292"/>
    </location>
</feature>
<organism evidence="6 7">
    <name type="scientific">Caenorhabditis briggsae</name>
    <dbReference type="NCBI Taxonomy" id="6238"/>
    <lineage>
        <taxon>Eukaryota</taxon>
        <taxon>Metazoa</taxon>
        <taxon>Ecdysozoa</taxon>
        <taxon>Nematoda</taxon>
        <taxon>Chromadorea</taxon>
        <taxon>Rhabditida</taxon>
        <taxon>Rhabditina</taxon>
        <taxon>Rhabditomorpha</taxon>
        <taxon>Rhabditoidea</taxon>
        <taxon>Rhabditidae</taxon>
        <taxon>Peloderinae</taxon>
        <taxon>Caenorhabditis</taxon>
    </lineage>
</organism>
<sequence length="504" mass="57087">MNPNQQLVHQHQQQMAAQQRSVASKNNEIRRYVQQPVPNRPPGQNSNRNGMGAKNGKSMTSVTIEEVPNHAYLENGFRKMTPLSQGGLTRTESDQDHLEFSHPCFVQGRPELLSQIKRKKSSKETEDKVVNEQTQQSLEIVMAEMRSMREKAKNMEDKMNKLTKENRDMWNEMGSMRRHHERQQQYFKKLLHFLVSVMQPGLSKRVAKRSDVFSGAIAESNCLTAINKCFGKKSGSRSEARIDVYGIRGTDPENIHRASNGAGKRDHDGRMLNSGAFPQQQQTSGGVAGQKRNPYKHAVHKNLNSQNTFQANDYYMPNTLPGQLTYQQPQQPMRQNLMAIEDNQPASAIDPHQNLHSPTLHLSPSFDRQLSQEVQEYLNGTDHSIESFRDIVQNYNWNTFGDEMPLDDDEENGALYFDDVQNGGGAAGPSGLQGPSEGQYHQQYPLALKDAPEASYYDADGEDLMDPLINGDFQIPDQNFNQMPDEEIFPRSPVLRTPSPDNFI</sequence>
<evidence type="ECO:0000259" key="5">
    <source>
        <dbReference type="SMART" id="SM00415"/>
    </source>
</evidence>
<evidence type="ECO:0000256" key="1">
    <source>
        <dbReference type="ARBA" id="ARBA00006403"/>
    </source>
</evidence>
<evidence type="ECO:0000313" key="6">
    <source>
        <dbReference type="EMBL" id="CAP36087.2"/>
    </source>
</evidence>
<evidence type="ECO:0000256" key="4">
    <source>
        <dbReference type="SAM" id="MobiDB-lite"/>
    </source>
</evidence>
<dbReference type="EMBL" id="HE601037">
    <property type="protein sequence ID" value="CAP36087.2"/>
    <property type="molecule type" value="Genomic_DNA"/>
</dbReference>
<dbReference type="GO" id="GO:0043565">
    <property type="term" value="F:sequence-specific DNA binding"/>
    <property type="evidence" value="ECO:0007669"/>
    <property type="project" value="InterPro"/>
</dbReference>
<dbReference type="SMART" id="SM00415">
    <property type="entry name" value="HSF"/>
    <property type="match status" value="1"/>
</dbReference>
<dbReference type="FunCoup" id="A8XTY3">
    <property type="interactions" value="375"/>
</dbReference>
<dbReference type="STRING" id="6238.A8XTY3"/>
<accession>A8XTY3</accession>
<evidence type="ECO:0000256" key="2">
    <source>
        <dbReference type="ARBA" id="ARBA00023125"/>
    </source>
</evidence>
<feature type="region of interest" description="Disordered" evidence="4">
    <location>
        <begin position="485"/>
        <end position="504"/>
    </location>
</feature>
<dbReference type="Proteomes" id="UP000008549">
    <property type="component" value="Unassembled WGS sequence"/>
</dbReference>
<dbReference type="Gene3D" id="1.10.10.10">
    <property type="entry name" value="Winged helix-like DNA-binding domain superfamily/Winged helix DNA-binding domain"/>
    <property type="match status" value="1"/>
</dbReference>
<feature type="domain" description="HSF-type DNA-binding" evidence="5">
    <location>
        <begin position="50"/>
        <end position="119"/>
    </location>
</feature>
<feature type="region of interest" description="Disordered" evidence="4">
    <location>
        <begin position="32"/>
        <end position="59"/>
    </location>
</feature>
<dbReference type="InterPro" id="IPR036388">
    <property type="entry name" value="WH-like_DNA-bd_sf"/>
</dbReference>
<reference evidence="6 7" key="1">
    <citation type="journal article" date="2003" name="PLoS Biol.">
        <title>The genome sequence of Caenorhabditis briggsae: a platform for comparative genomics.</title>
        <authorList>
            <person name="Stein L.D."/>
            <person name="Bao Z."/>
            <person name="Blasiar D."/>
            <person name="Blumenthal T."/>
            <person name="Brent M.R."/>
            <person name="Chen N."/>
            <person name="Chinwalla A."/>
            <person name="Clarke L."/>
            <person name="Clee C."/>
            <person name="Coghlan A."/>
            <person name="Coulson A."/>
            <person name="D'Eustachio P."/>
            <person name="Fitch D.H."/>
            <person name="Fulton L.A."/>
            <person name="Fulton R.E."/>
            <person name="Griffiths-Jones S."/>
            <person name="Harris T.W."/>
            <person name="Hillier L.W."/>
            <person name="Kamath R."/>
            <person name="Kuwabara P.E."/>
            <person name="Mardis E.R."/>
            <person name="Marra M.A."/>
            <person name="Miner T.L."/>
            <person name="Minx P."/>
            <person name="Mullikin J.C."/>
            <person name="Plumb R.W."/>
            <person name="Rogers J."/>
            <person name="Schein J.E."/>
            <person name="Sohrmann M."/>
            <person name="Spieth J."/>
            <person name="Stajich J.E."/>
            <person name="Wei C."/>
            <person name="Willey D."/>
            <person name="Wilson R.K."/>
            <person name="Durbin R."/>
            <person name="Waterston R.H."/>
        </authorList>
    </citation>
    <scope>NUCLEOTIDE SEQUENCE [LARGE SCALE GENOMIC DNA]</scope>
    <source>
        <strain evidence="6 7">AF16</strain>
    </source>
</reference>